<feature type="transmembrane region" description="Helical" evidence="7">
    <location>
        <begin position="182"/>
        <end position="205"/>
    </location>
</feature>
<feature type="transmembrane region" description="Helical" evidence="7">
    <location>
        <begin position="133"/>
        <end position="153"/>
    </location>
</feature>
<feature type="compositionally biased region" description="Basic residues" evidence="8">
    <location>
        <begin position="1"/>
        <end position="16"/>
    </location>
</feature>
<comment type="similarity">
    <text evidence="7">Belongs to the binding-protein-dependent transport system permease family.</text>
</comment>
<comment type="subcellular location">
    <subcellularLocation>
        <location evidence="1 7">Cell membrane</location>
        <topology evidence="1 7">Multi-pass membrane protein</topology>
    </subcellularLocation>
</comment>
<accession>A0AAU7DV67</accession>
<dbReference type="PROSITE" id="PS50928">
    <property type="entry name" value="ABC_TM1"/>
    <property type="match status" value="1"/>
</dbReference>
<keyword evidence="4 7" id="KW-0812">Transmembrane</keyword>
<dbReference type="InterPro" id="IPR035906">
    <property type="entry name" value="MetI-like_sf"/>
</dbReference>
<dbReference type="InterPro" id="IPR000515">
    <property type="entry name" value="MetI-like"/>
</dbReference>
<dbReference type="PANTHER" id="PTHR30193:SF37">
    <property type="entry name" value="INNER MEMBRANE ABC TRANSPORTER PERMEASE PROTEIN YCJO"/>
    <property type="match status" value="1"/>
</dbReference>
<evidence type="ECO:0000256" key="4">
    <source>
        <dbReference type="ARBA" id="ARBA00022692"/>
    </source>
</evidence>
<keyword evidence="5 7" id="KW-1133">Transmembrane helix</keyword>
<organism evidence="10">
    <name type="scientific">Jonesiaceae bacterium BS-20</name>
    <dbReference type="NCBI Taxonomy" id="3120821"/>
    <lineage>
        <taxon>Bacteria</taxon>
        <taxon>Bacillati</taxon>
        <taxon>Actinomycetota</taxon>
        <taxon>Actinomycetes</taxon>
        <taxon>Micrococcales</taxon>
        <taxon>Jonesiaceae</taxon>
    </lineage>
</organism>
<dbReference type="SUPFAM" id="SSF161098">
    <property type="entry name" value="MetI-like"/>
    <property type="match status" value="1"/>
</dbReference>
<dbReference type="GO" id="GO:0005886">
    <property type="term" value="C:plasma membrane"/>
    <property type="evidence" value="ECO:0007669"/>
    <property type="project" value="UniProtKB-SubCell"/>
</dbReference>
<feature type="domain" description="ABC transmembrane type-1" evidence="9">
    <location>
        <begin position="96"/>
        <end position="309"/>
    </location>
</feature>
<evidence type="ECO:0000256" key="1">
    <source>
        <dbReference type="ARBA" id="ARBA00004651"/>
    </source>
</evidence>
<name>A0AAU7DV67_9MICO</name>
<evidence type="ECO:0000256" key="2">
    <source>
        <dbReference type="ARBA" id="ARBA00022448"/>
    </source>
</evidence>
<evidence type="ECO:0000256" key="8">
    <source>
        <dbReference type="SAM" id="MobiDB-lite"/>
    </source>
</evidence>
<dbReference type="GO" id="GO:0055085">
    <property type="term" value="P:transmembrane transport"/>
    <property type="evidence" value="ECO:0007669"/>
    <property type="project" value="InterPro"/>
</dbReference>
<keyword evidence="2 7" id="KW-0813">Transport</keyword>
<feature type="region of interest" description="Disordered" evidence="8">
    <location>
        <begin position="1"/>
        <end position="25"/>
    </location>
</feature>
<reference evidence="10" key="1">
    <citation type="submission" date="2024-02" db="EMBL/GenBank/DDBJ databases">
        <title>Tomenella chthoni gen. nov. sp. nov., a member of the family Jonesiaceae isolated from bat guano.</title>
        <authorList>
            <person name="Miller S.L."/>
            <person name="King J."/>
            <person name="Sankaranarayanan K."/>
            <person name="Lawson P.A."/>
        </authorList>
    </citation>
    <scope>NUCLEOTIDE SEQUENCE</scope>
    <source>
        <strain evidence="10">BS-20</strain>
    </source>
</reference>
<evidence type="ECO:0000259" key="9">
    <source>
        <dbReference type="PROSITE" id="PS50928"/>
    </source>
</evidence>
<feature type="transmembrane region" description="Helical" evidence="7">
    <location>
        <begin position="237"/>
        <end position="257"/>
    </location>
</feature>
<evidence type="ECO:0000256" key="5">
    <source>
        <dbReference type="ARBA" id="ARBA00022989"/>
    </source>
</evidence>
<feature type="transmembrane region" description="Helical" evidence="7">
    <location>
        <begin position="34"/>
        <end position="58"/>
    </location>
</feature>
<evidence type="ECO:0000256" key="6">
    <source>
        <dbReference type="ARBA" id="ARBA00023136"/>
    </source>
</evidence>
<evidence type="ECO:0000256" key="7">
    <source>
        <dbReference type="RuleBase" id="RU363032"/>
    </source>
</evidence>
<feature type="transmembrane region" description="Helical" evidence="7">
    <location>
        <begin position="293"/>
        <end position="314"/>
    </location>
</feature>
<evidence type="ECO:0000313" key="10">
    <source>
        <dbReference type="EMBL" id="XBH21150.1"/>
    </source>
</evidence>
<evidence type="ECO:0000256" key="3">
    <source>
        <dbReference type="ARBA" id="ARBA00022475"/>
    </source>
</evidence>
<dbReference type="PANTHER" id="PTHR30193">
    <property type="entry name" value="ABC TRANSPORTER PERMEASE PROTEIN"/>
    <property type="match status" value="1"/>
</dbReference>
<feature type="transmembrane region" description="Helical" evidence="7">
    <location>
        <begin position="101"/>
        <end position="121"/>
    </location>
</feature>
<dbReference type="InterPro" id="IPR051393">
    <property type="entry name" value="ABC_transporter_permease"/>
</dbReference>
<dbReference type="CDD" id="cd06261">
    <property type="entry name" value="TM_PBP2"/>
    <property type="match status" value="1"/>
</dbReference>
<dbReference type="Pfam" id="PF00528">
    <property type="entry name" value="BPD_transp_1"/>
    <property type="match status" value="1"/>
</dbReference>
<keyword evidence="6 7" id="KW-0472">Membrane</keyword>
<protein>
    <submittedName>
        <fullName evidence="10">Sugar ABC transporter permease</fullName>
    </submittedName>
</protein>
<dbReference type="EMBL" id="CP146203">
    <property type="protein sequence ID" value="XBH21150.1"/>
    <property type="molecule type" value="Genomic_DNA"/>
</dbReference>
<dbReference type="Gene3D" id="1.10.3720.10">
    <property type="entry name" value="MetI-like"/>
    <property type="match status" value="1"/>
</dbReference>
<dbReference type="AlphaFoldDB" id="A0AAU7DV67"/>
<sequence length="319" mass="35254">MSVAKVSRRTAAKRRSGAAANQAGRVPSKPWLPWVFLAPFLVFFVGFVLAPAIFGLYVSMFDWHFTLPNKPFVGLKNYINLFTPGTRDYADFWRAMGATGLFVVLSVPLLVSIPLGVALLLNKKFKGRTFFRALYFAPYVLGVAVVGVLWKFMLDTQHGIVNKLLQALNISDAIPWLQQVPWVWVSLVLVTLWWTLGFNAIIYLAGLQNISAELYEAASLDGAGAWSRFRYVTIPGIRPVLIFVVIITILASANVFGQPYVMTAGDPNGTTRTAIMYMSETGLRQFRMGAASAMSYILALALMLVSIINFKLIAKGGEQ</sequence>
<keyword evidence="3" id="KW-1003">Cell membrane</keyword>
<proteinExistence type="inferred from homology"/>
<gene>
    <name evidence="10" type="ORF">V5R04_13155</name>
</gene>